<evidence type="ECO:0000313" key="3">
    <source>
        <dbReference type="EMBL" id="KZL16718.1"/>
    </source>
</evidence>
<dbReference type="AlphaFoldDB" id="A0A161VBH1"/>
<evidence type="ECO:0000259" key="2">
    <source>
        <dbReference type="Pfam" id="PF13480"/>
    </source>
</evidence>
<dbReference type="SUPFAM" id="SSF55729">
    <property type="entry name" value="Acyl-CoA N-acyltransferases (Nat)"/>
    <property type="match status" value="1"/>
</dbReference>
<dbReference type="OrthoDB" id="8193702at2"/>
<accession>A0A161VBH1</accession>
<protein>
    <recommendedName>
        <fullName evidence="2">BioF2-like acetyltransferase domain-containing protein</fullName>
    </recommendedName>
</protein>
<dbReference type="STRING" id="989403.SAMN05421798_104176"/>
<reference evidence="3 4" key="1">
    <citation type="journal article" date="2016" name="Front. Microbiol.">
        <title>Comparative Genomic Analysis Reveals a Diverse Repertoire of Genes Involved in Prokaryote-Eukaryote Interactions within the Pseudovibrio Genus.</title>
        <authorList>
            <person name="Romano S."/>
            <person name="Fernandez-Guerra A."/>
            <person name="Reen F.J."/>
            <person name="Glockner F.O."/>
            <person name="Crowley S.P."/>
            <person name="O'Sullivan O."/>
            <person name="Cotter P.D."/>
            <person name="Adams C."/>
            <person name="Dobson A.D."/>
            <person name="O'Gara F."/>
        </authorList>
    </citation>
    <scope>NUCLEOTIDE SEQUENCE [LARGE SCALE GENOMIC DNA]</scope>
    <source>
        <strain evidence="3 4">Ad2</strain>
    </source>
</reference>
<proteinExistence type="predicted"/>
<dbReference type="InterPro" id="IPR016181">
    <property type="entry name" value="Acyl_CoA_acyltransferase"/>
</dbReference>
<evidence type="ECO:0000313" key="4">
    <source>
        <dbReference type="Proteomes" id="UP000076577"/>
    </source>
</evidence>
<organism evidence="3 4">
    <name type="scientific">Pseudovibrio axinellae</name>
    <dbReference type="NCBI Taxonomy" id="989403"/>
    <lineage>
        <taxon>Bacteria</taxon>
        <taxon>Pseudomonadati</taxon>
        <taxon>Pseudomonadota</taxon>
        <taxon>Alphaproteobacteria</taxon>
        <taxon>Hyphomicrobiales</taxon>
        <taxon>Stappiaceae</taxon>
        <taxon>Pseudovibrio</taxon>
    </lineage>
</organism>
<gene>
    <name evidence="3" type="ORF">PsAD2_03334</name>
</gene>
<dbReference type="PATRIC" id="fig|989403.3.peg.3584"/>
<dbReference type="InterPro" id="IPR038740">
    <property type="entry name" value="BioF2-like_GNAT_dom"/>
</dbReference>
<dbReference type="Proteomes" id="UP000076577">
    <property type="component" value="Unassembled WGS sequence"/>
</dbReference>
<feature type="region of interest" description="Disordered" evidence="1">
    <location>
        <begin position="1"/>
        <end position="22"/>
    </location>
</feature>
<dbReference type="Gene3D" id="3.40.630.30">
    <property type="match status" value="1"/>
</dbReference>
<dbReference type="RefSeq" id="WP_068008319.1">
    <property type="nucleotide sequence ID" value="NZ_FOFM01000004.1"/>
</dbReference>
<sequence>MAFSQVTVQKTNTQPAGDNRDLDPGKLTLQIYKGNDLTKLRADWLALEKQAYGSAYHAYEWCQSWAEHIAPFENATALILTGHIDRKLHILLPLALHQHKRTKTVRWLAEAISNQNTGYWSQELLDAPHIHLVRHRLVEELKAWGVDLIQLGNMACHLDIYDNPLVRPHDNLSTNATYPAELARPFEDFVKTKRSKTTRKRHRGKLNKLQSLGKLEFKAHSSQEDTVTAVQAMIVQREIRQAKTGVPTAFSQPAYQKFVHTAFASLQKTESPTKGPVYSLSLDGEVISTCLGLISGDCYYYYCTSITSGDIMRYSPGDLLMQHVIKQMCEDGMKVFDFGLGEESFKLTWAQPEHLRDWIEPLTLKGKLAAAWERAKLHSKRKLRSNHSFWQFYRRIRALIARLQS</sequence>
<feature type="compositionally biased region" description="Polar residues" evidence="1">
    <location>
        <begin position="1"/>
        <end position="16"/>
    </location>
</feature>
<keyword evidence="4" id="KW-1185">Reference proteome</keyword>
<name>A0A161VBH1_9HYPH</name>
<comment type="caution">
    <text evidence="3">The sequence shown here is derived from an EMBL/GenBank/DDBJ whole genome shotgun (WGS) entry which is preliminary data.</text>
</comment>
<feature type="domain" description="BioF2-like acetyltransferase" evidence="2">
    <location>
        <begin position="198"/>
        <end position="346"/>
    </location>
</feature>
<dbReference type="Pfam" id="PF13480">
    <property type="entry name" value="Acetyltransf_6"/>
    <property type="match status" value="1"/>
</dbReference>
<evidence type="ECO:0000256" key="1">
    <source>
        <dbReference type="SAM" id="MobiDB-lite"/>
    </source>
</evidence>
<dbReference type="EMBL" id="LMCB01000044">
    <property type="protein sequence ID" value="KZL16718.1"/>
    <property type="molecule type" value="Genomic_DNA"/>
</dbReference>